<evidence type="ECO:0000313" key="5">
    <source>
        <dbReference type="EMBL" id="MBB3047647.1"/>
    </source>
</evidence>
<keyword evidence="1" id="KW-0805">Transcription regulation</keyword>
<proteinExistence type="predicted"/>
<evidence type="ECO:0000256" key="3">
    <source>
        <dbReference type="ARBA" id="ARBA00023163"/>
    </source>
</evidence>
<feature type="domain" description="HTH marR-type" evidence="4">
    <location>
        <begin position="164"/>
        <end position="298"/>
    </location>
</feature>
<dbReference type="GO" id="GO:0003677">
    <property type="term" value="F:DNA binding"/>
    <property type="evidence" value="ECO:0007669"/>
    <property type="project" value="UniProtKB-KW"/>
</dbReference>
<organism evidence="5 6">
    <name type="scientific">Litorivivens lipolytica</name>
    <dbReference type="NCBI Taxonomy" id="1524264"/>
    <lineage>
        <taxon>Bacteria</taxon>
        <taxon>Pseudomonadati</taxon>
        <taxon>Pseudomonadota</taxon>
        <taxon>Gammaproteobacteria</taxon>
        <taxon>Litorivivens</taxon>
    </lineage>
</organism>
<dbReference type="SMART" id="SM00347">
    <property type="entry name" value="HTH_MARR"/>
    <property type="match status" value="2"/>
</dbReference>
<evidence type="ECO:0000313" key="6">
    <source>
        <dbReference type="Proteomes" id="UP000537130"/>
    </source>
</evidence>
<evidence type="ECO:0000259" key="4">
    <source>
        <dbReference type="PROSITE" id="PS50995"/>
    </source>
</evidence>
<keyword evidence="6" id="KW-1185">Reference proteome</keyword>
<evidence type="ECO:0000256" key="2">
    <source>
        <dbReference type="ARBA" id="ARBA00023125"/>
    </source>
</evidence>
<dbReference type="PANTHER" id="PTHR33164">
    <property type="entry name" value="TRANSCRIPTIONAL REGULATOR, MARR FAMILY"/>
    <property type="match status" value="1"/>
</dbReference>
<keyword evidence="2 5" id="KW-0238">DNA-binding</keyword>
<dbReference type="SUPFAM" id="SSF46785">
    <property type="entry name" value="Winged helix' DNA-binding domain"/>
    <property type="match status" value="2"/>
</dbReference>
<dbReference type="PROSITE" id="PS01117">
    <property type="entry name" value="HTH_MARR_1"/>
    <property type="match status" value="1"/>
</dbReference>
<dbReference type="InterPro" id="IPR036388">
    <property type="entry name" value="WH-like_DNA-bd_sf"/>
</dbReference>
<dbReference type="InterPro" id="IPR000835">
    <property type="entry name" value="HTH_MarR-typ"/>
</dbReference>
<dbReference type="Proteomes" id="UP000537130">
    <property type="component" value="Unassembled WGS sequence"/>
</dbReference>
<sequence length="310" mass="34836">MSDLAQLLEDYRESALGVVLVTLVADYEDRFLKAYGEQGFSDIRRSHGSVLRHLDASGTTLSELALRAGVSKQAIGKTVRQLEALGYLHISTSHTDKRARLVRFSLRGDRLVSASNRVVENIRRQYRQQLGSDTFQRLFELLQGLTDALGRQPQVASSGEAQRFLHFGRLMVELAGDFEKRLLQHLSAEDAAKLSQPVLSQFFYCRAAPMTVSELAENQPLTVQAVSLTSRAMVKAGLLAVRESPRDSRAKELSISERGWNWLKSVVRANRQIREQYAEALGQTALEELDQIFRTLLKALVERKPEKVVI</sequence>
<dbReference type="PANTHER" id="PTHR33164:SF57">
    <property type="entry name" value="MARR-FAMILY TRANSCRIPTIONAL REGULATOR"/>
    <property type="match status" value="1"/>
</dbReference>
<dbReference type="EMBL" id="JACHWY010000002">
    <property type="protein sequence ID" value="MBB3047647.1"/>
    <property type="molecule type" value="Genomic_DNA"/>
</dbReference>
<dbReference type="Pfam" id="PF12802">
    <property type="entry name" value="MarR_2"/>
    <property type="match status" value="1"/>
</dbReference>
<accession>A0A7W4W568</accession>
<dbReference type="InterPro" id="IPR023187">
    <property type="entry name" value="Tscrpt_reg_MarR-type_CS"/>
</dbReference>
<dbReference type="InterPro" id="IPR039422">
    <property type="entry name" value="MarR/SlyA-like"/>
</dbReference>
<protein>
    <submittedName>
        <fullName evidence="5">DNA-binding MarR family transcriptional regulator</fullName>
    </submittedName>
</protein>
<dbReference type="AlphaFoldDB" id="A0A7W4W568"/>
<name>A0A7W4W568_9GAMM</name>
<gene>
    <name evidence="5" type="ORF">FHR99_001913</name>
</gene>
<dbReference type="Gene3D" id="1.10.10.10">
    <property type="entry name" value="Winged helix-like DNA-binding domain superfamily/Winged helix DNA-binding domain"/>
    <property type="match status" value="2"/>
</dbReference>
<dbReference type="PROSITE" id="PS50995">
    <property type="entry name" value="HTH_MARR_2"/>
    <property type="match status" value="2"/>
</dbReference>
<feature type="domain" description="HTH marR-type" evidence="4">
    <location>
        <begin position="1"/>
        <end position="147"/>
    </location>
</feature>
<reference evidence="5 6" key="1">
    <citation type="submission" date="2020-08" db="EMBL/GenBank/DDBJ databases">
        <title>Genomic Encyclopedia of Type Strains, Phase III (KMG-III): the genomes of soil and plant-associated and newly described type strains.</title>
        <authorList>
            <person name="Whitman W."/>
        </authorList>
    </citation>
    <scope>NUCLEOTIDE SEQUENCE [LARGE SCALE GENOMIC DNA]</scope>
    <source>
        <strain evidence="5 6">CECT 8654</strain>
    </source>
</reference>
<dbReference type="InterPro" id="IPR036390">
    <property type="entry name" value="WH_DNA-bd_sf"/>
</dbReference>
<keyword evidence="3" id="KW-0804">Transcription</keyword>
<comment type="caution">
    <text evidence="5">The sequence shown here is derived from an EMBL/GenBank/DDBJ whole genome shotgun (WGS) entry which is preliminary data.</text>
</comment>
<evidence type="ECO:0000256" key="1">
    <source>
        <dbReference type="ARBA" id="ARBA00023015"/>
    </source>
</evidence>
<dbReference type="GO" id="GO:0003700">
    <property type="term" value="F:DNA-binding transcription factor activity"/>
    <property type="evidence" value="ECO:0007669"/>
    <property type="project" value="InterPro"/>
</dbReference>
<dbReference type="RefSeq" id="WP_183410417.1">
    <property type="nucleotide sequence ID" value="NZ_JACHWY010000002.1"/>
</dbReference>
<dbReference type="GO" id="GO:0006950">
    <property type="term" value="P:response to stress"/>
    <property type="evidence" value="ECO:0007669"/>
    <property type="project" value="TreeGrafter"/>
</dbReference>